<dbReference type="InterPro" id="IPR001763">
    <property type="entry name" value="Rhodanese-like_dom"/>
</dbReference>
<dbReference type="InterPro" id="IPR036866">
    <property type="entry name" value="RibonucZ/Hydroxyglut_hydro"/>
</dbReference>
<dbReference type="CDD" id="cd00158">
    <property type="entry name" value="RHOD"/>
    <property type="match status" value="1"/>
</dbReference>
<dbReference type="RefSeq" id="WP_263573108.1">
    <property type="nucleotide sequence ID" value="NZ_JAJIRN010000009.1"/>
</dbReference>
<evidence type="ECO:0000259" key="2">
    <source>
        <dbReference type="PROSITE" id="PS50206"/>
    </source>
</evidence>
<dbReference type="SUPFAM" id="SSF52821">
    <property type="entry name" value="Rhodanese/Cell cycle control phosphatase"/>
    <property type="match status" value="1"/>
</dbReference>
<organism evidence="3 4">
    <name type="scientific">Roseateles oligotrophus</name>
    <dbReference type="NCBI Taxonomy" id="1769250"/>
    <lineage>
        <taxon>Bacteria</taxon>
        <taxon>Pseudomonadati</taxon>
        <taxon>Pseudomonadota</taxon>
        <taxon>Betaproteobacteria</taxon>
        <taxon>Burkholderiales</taxon>
        <taxon>Sphaerotilaceae</taxon>
        <taxon>Roseateles</taxon>
    </lineage>
</organism>
<evidence type="ECO:0000313" key="3">
    <source>
        <dbReference type="EMBL" id="MCV2370528.1"/>
    </source>
</evidence>
<proteinExistence type="predicted"/>
<dbReference type="CDD" id="cd07724">
    <property type="entry name" value="POD-like_MBL-fold"/>
    <property type="match status" value="1"/>
</dbReference>
<dbReference type="SMART" id="SM00849">
    <property type="entry name" value="Lactamase_B"/>
    <property type="match status" value="1"/>
</dbReference>
<keyword evidence="4" id="KW-1185">Reference proteome</keyword>
<accession>A0ABT2YKE8</accession>
<evidence type="ECO:0000256" key="1">
    <source>
        <dbReference type="ARBA" id="ARBA00022723"/>
    </source>
</evidence>
<dbReference type="Pfam" id="PF00581">
    <property type="entry name" value="Rhodanese"/>
    <property type="match status" value="1"/>
</dbReference>
<dbReference type="EMBL" id="JAJIRN010000009">
    <property type="protein sequence ID" value="MCV2370528.1"/>
    <property type="molecule type" value="Genomic_DNA"/>
</dbReference>
<dbReference type="Gene3D" id="3.60.15.10">
    <property type="entry name" value="Ribonuclease Z/Hydroxyacylglutathione hydrolase-like"/>
    <property type="match status" value="1"/>
</dbReference>
<dbReference type="SUPFAM" id="SSF56281">
    <property type="entry name" value="Metallo-hydrolase/oxidoreductase"/>
    <property type="match status" value="1"/>
</dbReference>
<reference evidence="3 4" key="1">
    <citation type="submission" date="2021-11" db="EMBL/GenBank/DDBJ databases">
        <authorList>
            <person name="Liang Q."/>
            <person name="Mou H."/>
            <person name="Liu Z."/>
        </authorList>
    </citation>
    <scope>NUCLEOTIDE SEQUENCE [LARGE SCALE GENOMIC DNA]</scope>
    <source>
        <strain evidence="3 4">CHU3</strain>
    </source>
</reference>
<dbReference type="InterPro" id="IPR044528">
    <property type="entry name" value="POD-like_MBL-fold"/>
</dbReference>
<dbReference type="InterPro" id="IPR001279">
    <property type="entry name" value="Metallo-B-lactamas"/>
</dbReference>
<comment type="caution">
    <text evidence="3">The sequence shown here is derived from an EMBL/GenBank/DDBJ whole genome shotgun (WGS) entry which is preliminary data.</text>
</comment>
<protein>
    <submittedName>
        <fullName evidence="3">MBL fold metallo-hydrolase</fullName>
    </submittedName>
</protein>
<dbReference type="InterPro" id="IPR051682">
    <property type="entry name" value="Mito_Persulfide_Diox"/>
</dbReference>
<sequence length="371" mass="39692">MSNSPLVFRQLFDPASSTYTYLLGDSASGEALIIDSVFEHQQRDAALLRELGLRLLATLDTHVHADHVTGAWALKQRCGSQILLAANAGADYADRLLTQGERVGFGGRFLEVRATPGHTNGCLSYVLDDQSMAFTGDCLLIRGCGRTDFQQGSPHLLYQSVQSQILSLPDSCLLYPGHDYRGLTVTSVAEERRFNPRLGGLSNEADFTGYMNNLGLPHPKLMDIAVPANLRCGRPNADAADAQAAGEQAWAPLTFTFSGIWEIQPAALLESLAGGRGKDIQLLDVREPQEFGDALGHIAGARLLPLSELPAHAGELIAAGRPVVAVCRSGTRSAQATVLLQKSGLNQVANLAGGMLRWRAEKLPVEGAAAQ</sequence>
<feature type="domain" description="Rhodanese" evidence="2">
    <location>
        <begin position="276"/>
        <end position="367"/>
    </location>
</feature>
<dbReference type="PANTHER" id="PTHR43084:SF1">
    <property type="entry name" value="PERSULFIDE DIOXYGENASE ETHE1, MITOCHONDRIAL"/>
    <property type="match status" value="1"/>
</dbReference>
<gene>
    <name evidence="3" type="ORF">LNV07_20795</name>
</gene>
<dbReference type="PROSITE" id="PS50206">
    <property type="entry name" value="RHODANESE_3"/>
    <property type="match status" value="1"/>
</dbReference>
<name>A0ABT2YKE8_9BURK</name>
<dbReference type="Proteomes" id="UP001209701">
    <property type="component" value="Unassembled WGS sequence"/>
</dbReference>
<keyword evidence="1" id="KW-0479">Metal-binding</keyword>
<dbReference type="Pfam" id="PF00753">
    <property type="entry name" value="Lactamase_B"/>
    <property type="match status" value="1"/>
</dbReference>
<dbReference type="InterPro" id="IPR036873">
    <property type="entry name" value="Rhodanese-like_dom_sf"/>
</dbReference>
<evidence type="ECO:0000313" key="4">
    <source>
        <dbReference type="Proteomes" id="UP001209701"/>
    </source>
</evidence>
<dbReference type="Gene3D" id="3.40.250.10">
    <property type="entry name" value="Rhodanese-like domain"/>
    <property type="match status" value="1"/>
</dbReference>
<dbReference type="SMART" id="SM00450">
    <property type="entry name" value="RHOD"/>
    <property type="match status" value="1"/>
</dbReference>
<dbReference type="PANTHER" id="PTHR43084">
    <property type="entry name" value="PERSULFIDE DIOXYGENASE ETHE1"/>
    <property type="match status" value="1"/>
</dbReference>